<accession>A0A6C0FA41</accession>
<dbReference type="EMBL" id="MN738797">
    <property type="protein sequence ID" value="QHT37473.1"/>
    <property type="molecule type" value="Genomic_DNA"/>
</dbReference>
<keyword evidence="1" id="KW-0812">Transmembrane</keyword>
<name>A0A6C0FA41_9ZZZZ</name>
<keyword evidence="1" id="KW-1133">Transmembrane helix</keyword>
<proteinExistence type="predicted"/>
<sequence>MFFWIIKQIIISFLFIFTLHHIFNYFKNNLTVPKIKDLIKKPTEQYKAIYETEEKSLDKETMKNELKDYLKNLSKTSTTTKLENVGDVFSDNNNKFTNY</sequence>
<reference evidence="2" key="1">
    <citation type="journal article" date="2020" name="Nature">
        <title>Giant virus diversity and host interactions through global metagenomics.</title>
        <authorList>
            <person name="Schulz F."/>
            <person name="Roux S."/>
            <person name="Paez-Espino D."/>
            <person name="Jungbluth S."/>
            <person name="Walsh D.A."/>
            <person name="Denef V.J."/>
            <person name="McMahon K.D."/>
            <person name="Konstantinidis K.T."/>
            <person name="Eloe-Fadrosh E.A."/>
            <person name="Kyrpides N.C."/>
            <person name="Woyke T."/>
        </authorList>
    </citation>
    <scope>NUCLEOTIDE SEQUENCE</scope>
    <source>
        <strain evidence="2">GVMAG-S-ERX555997-44</strain>
    </source>
</reference>
<keyword evidence="1" id="KW-0472">Membrane</keyword>
<feature type="transmembrane region" description="Helical" evidence="1">
    <location>
        <begin position="6"/>
        <end position="26"/>
    </location>
</feature>
<evidence type="ECO:0000256" key="1">
    <source>
        <dbReference type="SAM" id="Phobius"/>
    </source>
</evidence>
<protein>
    <submittedName>
        <fullName evidence="2">Uncharacterized protein</fullName>
    </submittedName>
</protein>
<dbReference type="AlphaFoldDB" id="A0A6C0FA41"/>
<evidence type="ECO:0000313" key="2">
    <source>
        <dbReference type="EMBL" id="QHT37473.1"/>
    </source>
</evidence>
<organism evidence="2">
    <name type="scientific">viral metagenome</name>
    <dbReference type="NCBI Taxonomy" id="1070528"/>
    <lineage>
        <taxon>unclassified sequences</taxon>
        <taxon>metagenomes</taxon>
        <taxon>organismal metagenomes</taxon>
    </lineage>
</organism>